<dbReference type="InterPro" id="IPR009078">
    <property type="entry name" value="Ferritin-like_SF"/>
</dbReference>
<keyword evidence="4" id="KW-0249">Electron transport</keyword>
<dbReference type="PANTHER" id="PTHR43865:SF1">
    <property type="entry name" value="RUBRERYTHRIN-RELATED"/>
    <property type="match status" value="1"/>
</dbReference>
<dbReference type="CDD" id="cd00729">
    <property type="entry name" value="rubredoxin_SM"/>
    <property type="match status" value="1"/>
</dbReference>
<name>A0A9E7RTI9_METWO</name>
<evidence type="ECO:0000259" key="7">
    <source>
        <dbReference type="PROSITE" id="PS50905"/>
    </source>
</evidence>
<dbReference type="SUPFAM" id="SSF47240">
    <property type="entry name" value="Ferritin-like"/>
    <property type="match status" value="1"/>
</dbReference>
<dbReference type="InterPro" id="IPR012347">
    <property type="entry name" value="Ferritin-like"/>
</dbReference>
<protein>
    <submittedName>
        <fullName evidence="8">Rubrerythrin family protein</fullName>
    </submittedName>
</protein>
<dbReference type="Pfam" id="PF21349">
    <property type="entry name" value="RUBY_RBDX"/>
    <property type="match status" value="1"/>
</dbReference>
<dbReference type="AlphaFoldDB" id="A0A9E7RTI9"/>
<evidence type="ECO:0000256" key="5">
    <source>
        <dbReference type="ARBA" id="ARBA00023004"/>
    </source>
</evidence>
<evidence type="ECO:0000259" key="6">
    <source>
        <dbReference type="PROSITE" id="PS50903"/>
    </source>
</evidence>
<dbReference type="InterPro" id="IPR052364">
    <property type="entry name" value="Rubrerythrin"/>
</dbReference>
<evidence type="ECO:0000256" key="2">
    <source>
        <dbReference type="ARBA" id="ARBA00022448"/>
    </source>
</evidence>
<dbReference type="Gene3D" id="2.20.28.10">
    <property type="match status" value="1"/>
</dbReference>
<dbReference type="InterPro" id="IPR024934">
    <property type="entry name" value="Rubredoxin-like_dom"/>
</dbReference>
<evidence type="ECO:0000256" key="1">
    <source>
        <dbReference type="ARBA" id="ARBA00001965"/>
    </source>
</evidence>
<proteinExistence type="predicted"/>
<reference evidence="8" key="1">
    <citation type="submission" date="2022-09" db="EMBL/GenBank/DDBJ databases">
        <title>Characterization of three MwoI isoschizomers from sequenced genome and metagenomes.</title>
        <authorList>
            <person name="Fomenkov A."/>
            <person name="Xu S.Y."/>
            <person name="Roberts R.J."/>
        </authorList>
    </citation>
    <scope>NUCLEOTIDE SEQUENCE</scope>
    <source>
        <strain evidence="8">DSM 2970</strain>
    </source>
</reference>
<dbReference type="GO" id="GO:0016491">
    <property type="term" value="F:oxidoreductase activity"/>
    <property type="evidence" value="ECO:0007669"/>
    <property type="project" value="InterPro"/>
</dbReference>
<dbReference type="InterPro" id="IPR009040">
    <property type="entry name" value="Ferritin-like_diiron"/>
</dbReference>
<dbReference type="PROSITE" id="PS50905">
    <property type="entry name" value="FERRITIN_LIKE"/>
    <property type="match status" value="1"/>
</dbReference>
<gene>
    <name evidence="8" type="ORF">N5910_05810</name>
</gene>
<evidence type="ECO:0000256" key="3">
    <source>
        <dbReference type="ARBA" id="ARBA00022723"/>
    </source>
</evidence>
<dbReference type="InterPro" id="IPR003251">
    <property type="entry name" value="Rr_diiron-bd_dom"/>
</dbReference>
<evidence type="ECO:0000256" key="4">
    <source>
        <dbReference type="ARBA" id="ARBA00022982"/>
    </source>
</evidence>
<dbReference type="Gene3D" id="1.20.1260.10">
    <property type="match status" value="1"/>
</dbReference>
<dbReference type="SUPFAM" id="SSF57802">
    <property type="entry name" value="Rubredoxin-like"/>
    <property type="match status" value="1"/>
</dbReference>
<dbReference type="Pfam" id="PF02915">
    <property type="entry name" value="Rubrerythrin"/>
    <property type="match status" value="1"/>
</dbReference>
<evidence type="ECO:0000313" key="8">
    <source>
        <dbReference type="EMBL" id="UXH31062.1"/>
    </source>
</evidence>
<sequence>MKTMKKTLENLTKAFIGESQARNRYTFYAKIAKKEGFEQISEIFLTTADNEREHAKWLFRMINDLKKEAGEDLNSIVVDAEAPLTLGTTDENLIAAIEGEHYENTEMYPEFADTAEEEGYPEIAKRLRAIADAEKHHEERYRKLLKLVETGKVYRKDEPVTWVCRKCGYTHEGTEPPEKCPSCDHPARYFQIKCEEY</sequence>
<dbReference type="CDD" id="cd01041">
    <property type="entry name" value="Rubrerythrin"/>
    <property type="match status" value="1"/>
</dbReference>
<accession>A0A9E7RTI9</accession>
<comment type="cofactor">
    <cofactor evidence="1">
        <name>Fe(3+)</name>
        <dbReference type="ChEBI" id="CHEBI:29034"/>
    </cofactor>
</comment>
<dbReference type="NCBIfam" id="NF045767">
    <property type="entry name" value="RuberyRbr"/>
    <property type="match status" value="1"/>
</dbReference>
<feature type="domain" description="Rubredoxin-like" evidence="6">
    <location>
        <begin position="159"/>
        <end position="193"/>
    </location>
</feature>
<dbReference type="GO" id="GO:0005506">
    <property type="term" value="F:iron ion binding"/>
    <property type="evidence" value="ECO:0007669"/>
    <property type="project" value="InterPro"/>
</dbReference>
<dbReference type="PROSITE" id="PS50903">
    <property type="entry name" value="RUBREDOXIN_LIKE"/>
    <property type="match status" value="1"/>
</dbReference>
<dbReference type="EMBL" id="CP104550">
    <property type="protein sequence ID" value="UXH31062.1"/>
    <property type="molecule type" value="Genomic_DNA"/>
</dbReference>
<keyword evidence="3" id="KW-0479">Metal-binding</keyword>
<feature type="domain" description="Ferritin-like diiron" evidence="7">
    <location>
        <begin position="1"/>
        <end position="152"/>
    </location>
</feature>
<keyword evidence="5" id="KW-0408">Iron</keyword>
<organism evidence="8">
    <name type="scientific">Methanothermobacter wolfeii</name>
    <name type="common">Methanobacterium wolfei</name>
    <dbReference type="NCBI Taxonomy" id="145261"/>
    <lineage>
        <taxon>Archaea</taxon>
        <taxon>Methanobacteriati</taxon>
        <taxon>Methanobacteriota</taxon>
        <taxon>Methanomada group</taxon>
        <taxon>Methanobacteria</taxon>
        <taxon>Methanobacteriales</taxon>
        <taxon>Methanobacteriaceae</taxon>
        <taxon>Methanothermobacter</taxon>
    </lineage>
</organism>
<keyword evidence="2" id="KW-0813">Transport</keyword>
<dbReference type="PANTHER" id="PTHR43865">
    <property type="entry name" value="RUBRERYTHRIN-RELATED"/>
    <property type="match status" value="1"/>
</dbReference>
<dbReference type="Proteomes" id="UP001065373">
    <property type="component" value="Chromosome"/>
</dbReference>
<dbReference type="InterPro" id="IPR048574">
    <property type="entry name" value="RUBY_RBDX"/>
</dbReference>